<proteinExistence type="predicted"/>
<dbReference type="AlphaFoldDB" id="A0AAV7RHH6"/>
<organism evidence="3 4">
    <name type="scientific">Pleurodeles waltl</name>
    <name type="common">Iberian ribbed newt</name>
    <dbReference type="NCBI Taxonomy" id="8319"/>
    <lineage>
        <taxon>Eukaryota</taxon>
        <taxon>Metazoa</taxon>
        <taxon>Chordata</taxon>
        <taxon>Craniata</taxon>
        <taxon>Vertebrata</taxon>
        <taxon>Euteleostomi</taxon>
        <taxon>Amphibia</taxon>
        <taxon>Batrachia</taxon>
        <taxon>Caudata</taxon>
        <taxon>Salamandroidea</taxon>
        <taxon>Salamandridae</taxon>
        <taxon>Pleurodelinae</taxon>
        <taxon>Pleurodeles</taxon>
    </lineage>
</organism>
<dbReference type="Proteomes" id="UP001066276">
    <property type="component" value="Chromosome 5"/>
</dbReference>
<evidence type="ECO:0000313" key="3">
    <source>
        <dbReference type="EMBL" id="KAJ1150388.1"/>
    </source>
</evidence>
<comment type="caution">
    <text evidence="3">The sequence shown here is derived from an EMBL/GenBank/DDBJ whole genome shotgun (WGS) entry which is preliminary data.</text>
</comment>
<protein>
    <recommendedName>
        <fullName evidence="5">Secreted protein</fullName>
    </recommendedName>
</protein>
<feature type="chain" id="PRO_5043709256" description="Secreted protein" evidence="2">
    <location>
        <begin position="17"/>
        <end position="113"/>
    </location>
</feature>
<keyword evidence="2" id="KW-0732">Signal</keyword>
<name>A0AAV7RHH6_PLEWA</name>
<evidence type="ECO:0000313" key="4">
    <source>
        <dbReference type="Proteomes" id="UP001066276"/>
    </source>
</evidence>
<evidence type="ECO:0000256" key="1">
    <source>
        <dbReference type="SAM" id="MobiDB-lite"/>
    </source>
</evidence>
<sequence>MLGFTPTLPFAGGAWCVSLLASTIPHFYTSAPDPRSEIPTARPATEHRAGRGPQSGPTSRAWVLPVPGRSTVREPVSPLSRLLLTSSQCSRRSHPHCSHAPRSQEDPGAATVK</sequence>
<keyword evidence="4" id="KW-1185">Reference proteome</keyword>
<feature type="region of interest" description="Disordered" evidence="1">
    <location>
        <begin position="28"/>
        <end position="113"/>
    </location>
</feature>
<evidence type="ECO:0008006" key="5">
    <source>
        <dbReference type="Google" id="ProtNLM"/>
    </source>
</evidence>
<reference evidence="3" key="1">
    <citation type="journal article" date="2022" name="bioRxiv">
        <title>Sequencing and chromosome-scale assembly of the giantPleurodeles waltlgenome.</title>
        <authorList>
            <person name="Brown T."/>
            <person name="Elewa A."/>
            <person name="Iarovenko S."/>
            <person name="Subramanian E."/>
            <person name="Araus A.J."/>
            <person name="Petzold A."/>
            <person name="Susuki M."/>
            <person name="Suzuki K.-i.T."/>
            <person name="Hayashi T."/>
            <person name="Toyoda A."/>
            <person name="Oliveira C."/>
            <person name="Osipova E."/>
            <person name="Leigh N.D."/>
            <person name="Simon A."/>
            <person name="Yun M.H."/>
        </authorList>
    </citation>
    <scope>NUCLEOTIDE SEQUENCE</scope>
    <source>
        <strain evidence="3">20211129_DDA</strain>
        <tissue evidence="3">Liver</tissue>
    </source>
</reference>
<gene>
    <name evidence="3" type="ORF">NDU88_003181</name>
</gene>
<feature type="signal peptide" evidence="2">
    <location>
        <begin position="1"/>
        <end position="16"/>
    </location>
</feature>
<accession>A0AAV7RHH6</accession>
<dbReference type="EMBL" id="JANPWB010000009">
    <property type="protein sequence ID" value="KAJ1150388.1"/>
    <property type="molecule type" value="Genomic_DNA"/>
</dbReference>
<evidence type="ECO:0000256" key="2">
    <source>
        <dbReference type="SAM" id="SignalP"/>
    </source>
</evidence>